<evidence type="ECO:0000313" key="2">
    <source>
        <dbReference type="Proteomes" id="UP000002008"/>
    </source>
</evidence>
<dbReference type="KEGG" id="cau:Caur_2744"/>
<protein>
    <submittedName>
        <fullName evidence="1">Uncharacterized protein</fullName>
    </submittedName>
</protein>
<evidence type="ECO:0000313" key="1">
    <source>
        <dbReference type="EMBL" id="ABY35947.1"/>
    </source>
</evidence>
<sequence>MLSLLPFEAAYWQRVYSRLIALCDPLPSVIRCPLNQVLDSEIHRIFILWPVWLSPLLPLPSSIIERLSLATLCGAWAAAIRDACLDGELTQAAAPLTRALWRRSWHLFGTLAVHCELLADLERRMVAAYRRELAARTHTGSWQPAQLQSLTAHWVCARAAGWHVVQRAHIMLAGLKLDDPCAIALSAALDALILARQLRDDVHDLADDVRAGRASWGVRLIAEAIWRAEGGPALIDTQRIAGRWLIDPALRQELASAHATLCQQAMHALMPYAAYIPRLIDLVMIESEAGRTIATINLLHLPG</sequence>
<name>A9WJP3_CHLAA</name>
<keyword evidence="2" id="KW-1185">Reference proteome</keyword>
<dbReference type="EnsemblBacteria" id="ABY35947">
    <property type="protein sequence ID" value="ABY35947"/>
    <property type="gene ID" value="Caur_2744"/>
</dbReference>
<reference evidence="2" key="1">
    <citation type="journal article" date="2011" name="BMC Genomics">
        <title>Complete genome sequence of the filamentous anoxygenic phototrophic bacterium Chloroflexus aurantiacus.</title>
        <authorList>
            <person name="Tang K.H."/>
            <person name="Barry K."/>
            <person name="Chertkov O."/>
            <person name="Dalin E."/>
            <person name="Han C.S."/>
            <person name="Hauser L.J."/>
            <person name="Honchak B.M."/>
            <person name="Karbach L.E."/>
            <person name="Land M.L."/>
            <person name="Lapidus A."/>
            <person name="Larimer F.W."/>
            <person name="Mikhailova N."/>
            <person name="Pitluck S."/>
            <person name="Pierson B.K."/>
            <person name="Blankenship R.E."/>
        </authorList>
    </citation>
    <scope>NUCLEOTIDE SEQUENCE [LARGE SCALE GENOMIC DNA]</scope>
    <source>
        <strain evidence="2">ATCC 29366 / DSM 635 / J-10-fl</strain>
    </source>
</reference>
<gene>
    <name evidence="1" type="ordered locus">Caur_2744</name>
</gene>
<dbReference type="EMBL" id="CP000909">
    <property type="protein sequence ID" value="ABY35947.1"/>
    <property type="molecule type" value="Genomic_DNA"/>
</dbReference>
<dbReference type="STRING" id="324602.Caur_2744"/>
<organism evidence="1 2">
    <name type="scientific">Chloroflexus aurantiacus (strain ATCC 29366 / DSM 635 / J-10-fl)</name>
    <dbReference type="NCBI Taxonomy" id="324602"/>
    <lineage>
        <taxon>Bacteria</taxon>
        <taxon>Bacillati</taxon>
        <taxon>Chloroflexota</taxon>
        <taxon>Chloroflexia</taxon>
        <taxon>Chloroflexales</taxon>
        <taxon>Chloroflexineae</taxon>
        <taxon>Chloroflexaceae</taxon>
        <taxon>Chloroflexus</taxon>
    </lineage>
</organism>
<dbReference type="AlphaFoldDB" id="A9WJP3"/>
<dbReference type="PATRIC" id="fig|324602.8.peg.3095"/>
<accession>A9WJP3</accession>
<dbReference type="RefSeq" id="WP_012258600.1">
    <property type="nucleotide sequence ID" value="NC_010175.1"/>
</dbReference>
<dbReference type="InParanoid" id="A9WJP3"/>
<dbReference type="Proteomes" id="UP000002008">
    <property type="component" value="Chromosome"/>
</dbReference>
<proteinExistence type="predicted"/>
<dbReference type="HOGENOM" id="CLU_917325_0_0_0"/>